<feature type="transmembrane region" description="Helical" evidence="1">
    <location>
        <begin position="126"/>
        <end position="150"/>
    </location>
</feature>
<keyword evidence="1" id="KW-0472">Membrane</keyword>
<protein>
    <submittedName>
        <fullName evidence="2">Integral membrane protein</fullName>
    </submittedName>
</protein>
<keyword evidence="1" id="KW-1133">Transmembrane helix</keyword>
<accession>A0A1L6RDN8</accession>
<dbReference type="AlphaFoldDB" id="A0A1L6RDN8"/>
<dbReference type="OrthoDB" id="9784844at2"/>
<evidence type="ECO:0000313" key="3">
    <source>
        <dbReference type="Proteomes" id="UP000185473"/>
    </source>
</evidence>
<keyword evidence="1" id="KW-0812">Transmembrane</keyword>
<dbReference type="KEGG" id="wjo:FOL01_1820"/>
<sequence>MFTNYDLKKQAKSYVRGDNFGTAIKLSIILIIYQIGTAIRSNREAISGAIDQTANNSDNAAIQYSSELAGNALPIFTEIFTTSLLSEVILGVFTLGVTWTFVQWHRQKEAPERPVRASFKFWSKRTIVDIVVLLGLRFIFTILWTFVFIIPGIMKTYSYSQAPLLYAEDVRAGREISSLTAYLKKSEKMMRGYRMKLFWLQVSFILWWIFVAITYGIAAIFVVPYYQATLAQFYLAVRKGESGRRPTMRFDENDEL</sequence>
<dbReference type="InterPro" id="IPR010380">
    <property type="entry name" value="DUF975"/>
</dbReference>
<organism evidence="2 3">
    <name type="scientific">Weissella jogaejeotgali</name>
    <dbReference type="NCBI Taxonomy" id="1631871"/>
    <lineage>
        <taxon>Bacteria</taxon>
        <taxon>Bacillati</taxon>
        <taxon>Bacillota</taxon>
        <taxon>Bacilli</taxon>
        <taxon>Lactobacillales</taxon>
        <taxon>Lactobacillaceae</taxon>
        <taxon>Weissella</taxon>
    </lineage>
</organism>
<dbReference type="EMBL" id="CP014332">
    <property type="protein sequence ID" value="APS42679.1"/>
    <property type="molecule type" value="Genomic_DNA"/>
</dbReference>
<feature type="transmembrane region" description="Helical" evidence="1">
    <location>
        <begin position="84"/>
        <end position="106"/>
    </location>
</feature>
<dbReference type="PANTHER" id="PTHR40076">
    <property type="entry name" value="MEMBRANE PROTEIN-RELATED"/>
    <property type="match status" value="1"/>
</dbReference>
<reference evidence="2 3" key="1">
    <citation type="submission" date="2016-02" db="EMBL/GenBank/DDBJ databases">
        <title>Complete Genome Sequence of Weissella jogaejeotgali FOL01.</title>
        <authorList>
            <person name="Lee J.-H."/>
            <person name="Ku H.-J."/>
        </authorList>
    </citation>
    <scope>NUCLEOTIDE SEQUENCE [LARGE SCALE GENOMIC DNA]</scope>
    <source>
        <strain evidence="2 3">FOL01</strain>
    </source>
</reference>
<dbReference type="Proteomes" id="UP000185473">
    <property type="component" value="Chromosome"/>
</dbReference>
<feature type="transmembrane region" description="Helical" evidence="1">
    <location>
        <begin position="20"/>
        <end position="39"/>
    </location>
</feature>
<dbReference type="PANTHER" id="PTHR40076:SF1">
    <property type="entry name" value="MEMBRANE PROTEIN"/>
    <property type="match status" value="1"/>
</dbReference>
<dbReference type="STRING" id="1631871.FOL01_1820"/>
<evidence type="ECO:0000256" key="1">
    <source>
        <dbReference type="SAM" id="Phobius"/>
    </source>
</evidence>
<evidence type="ECO:0000313" key="2">
    <source>
        <dbReference type="EMBL" id="APS42679.1"/>
    </source>
</evidence>
<feature type="transmembrane region" description="Helical" evidence="1">
    <location>
        <begin position="197"/>
        <end position="226"/>
    </location>
</feature>
<keyword evidence="3" id="KW-1185">Reference proteome</keyword>
<dbReference type="Pfam" id="PF06161">
    <property type="entry name" value="DUF975"/>
    <property type="match status" value="1"/>
</dbReference>
<dbReference type="RefSeq" id="WP_075270412.1">
    <property type="nucleotide sequence ID" value="NZ_CP014332.1"/>
</dbReference>
<gene>
    <name evidence="2" type="ORF">FOL01_1820</name>
</gene>
<proteinExistence type="predicted"/>
<name>A0A1L6RDN8_9LACO</name>